<protein>
    <submittedName>
        <fullName evidence="3">Helix-turn-helix transcriptional regulator</fullName>
    </submittedName>
</protein>
<dbReference type="PROSITE" id="PS50943">
    <property type="entry name" value="HTH_CROC1"/>
    <property type="match status" value="1"/>
</dbReference>
<dbReference type="InterPro" id="IPR010982">
    <property type="entry name" value="Lambda_DNA-bd_dom_sf"/>
</dbReference>
<evidence type="ECO:0000313" key="3">
    <source>
        <dbReference type="EMBL" id="MBO8442866.1"/>
    </source>
</evidence>
<gene>
    <name evidence="3" type="ORF">IAC42_03820</name>
</gene>
<sequence length="103" mass="11602">MMTFGKNLKEVRKRLGLTQTSLAQMIGVSTSFVTEIEKGRKAPSFITIEKISSVTRVPVWSYFIEGGCDVSDEISVDQQILSFKLKKELMESIPRLIDSVFNP</sequence>
<evidence type="ECO:0000256" key="1">
    <source>
        <dbReference type="ARBA" id="ARBA00023125"/>
    </source>
</evidence>
<reference evidence="3" key="1">
    <citation type="submission" date="2020-10" db="EMBL/GenBank/DDBJ databases">
        <authorList>
            <person name="Gilroy R."/>
        </authorList>
    </citation>
    <scope>NUCLEOTIDE SEQUENCE</scope>
    <source>
        <strain evidence="3">11167</strain>
    </source>
</reference>
<dbReference type="PANTHER" id="PTHR46558:SF11">
    <property type="entry name" value="HTH-TYPE TRANSCRIPTIONAL REGULATOR XRE"/>
    <property type="match status" value="1"/>
</dbReference>
<dbReference type="SUPFAM" id="SSF47413">
    <property type="entry name" value="lambda repressor-like DNA-binding domains"/>
    <property type="match status" value="1"/>
</dbReference>
<dbReference type="EMBL" id="JADIMU010000024">
    <property type="protein sequence ID" value="MBO8442866.1"/>
    <property type="molecule type" value="Genomic_DNA"/>
</dbReference>
<name>A0A9D9E7W5_9SPIR</name>
<proteinExistence type="predicted"/>
<accession>A0A9D9E7W5</accession>
<evidence type="ECO:0000313" key="4">
    <source>
        <dbReference type="Proteomes" id="UP000823633"/>
    </source>
</evidence>
<dbReference type="AlphaFoldDB" id="A0A9D9E7W5"/>
<dbReference type="GO" id="GO:0003677">
    <property type="term" value="F:DNA binding"/>
    <property type="evidence" value="ECO:0007669"/>
    <property type="project" value="UniProtKB-KW"/>
</dbReference>
<dbReference type="Proteomes" id="UP000823633">
    <property type="component" value="Unassembled WGS sequence"/>
</dbReference>
<keyword evidence="1" id="KW-0238">DNA-binding</keyword>
<evidence type="ECO:0000259" key="2">
    <source>
        <dbReference type="PROSITE" id="PS50943"/>
    </source>
</evidence>
<dbReference type="Pfam" id="PF01381">
    <property type="entry name" value="HTH_3"/>
    <property type="match status" value="1"/>
</dbReference>
<feature type="domain" description="HTH cro/C1-type" evidence="2">
    <location>
        <begin position="8"/>
        <end position="63"/>
    </location>
</feature>
<dbReference type="CDD" id="cd00093">
    <property type="entry name" value="HTH_XRE"/>
    <property type="match status" value="1"/>
</dbReference>
<reference evidence="3" key="2">
    <citation type="journal article" date="2021" name="PeerJ">
        <title>Extensive microbial diversity within the chicken gut microbiome revealed by metagenomics and culture.</title>
        <authorList>
            <person name="Gilroy R."/>
            <person name="Ravi A."/>
            <person name="Getino M."/>
            <person name="Pursley I."/>
            <person name="Horton D.L."/>
            <person name="Alikhan N.F."/>
            <person name="Baker D."/>
            <person name="Gharbi K."/>
            <person name="Hall N."/>
            <person name="Watson M."/>
            <person name="Adriaenssens E.M."/>
            <person name="Foster-Nyarko E."/>
            <person name="Jarju S."/>
            <person name="Secka A."/>
            <person name="Antonio M."/>
            <person name="Oren A."/>
            <person name="Chaudhuri R.R."/>
            <person name="La Ragione R."/>
            <person name="Hildebrand F."/>
            <person name="Pallen M.J."/>
        </authorList>
    </citation>
    <scope>NUCLEOTIDE SEQUENCE</scope>
    <source>
        <strain evidence="3">11167</strain>
    </source>
</reference>
<dbReference type="SMART" id="SM00530">
    <property type="entry name" value="HTH_XRE"/>
    <property type="match status" value="1"/>
</dbReference>
<dbReference type="PANTHER" id="PTHR46558">
    <property type="entry name" value="TRACRIPTIONAL REGULATORY PROTEIN-RELATED-RELATED"/>
    <property type="match status" value="1"/>
</dbReference>
<comment type="caution">
    <text evidence="3">The sequence shown here is derived from an EMBL/GenBank/DDBJ whole genome shotgun (WGS) entry which is preliminary data.</text>
</comment>
<organism evidence="3 4">
    <name type="scientific">Candidatus Aphodenecus pullistercoris</name>
    <dbReference type="NCBI Taxonomy" id="2840669"/>
    <lineage>
        <taxon>Bacteria</taxon>
        <taxon>Pseudomonadati</taxon>
        <taxon>Spirochaetota</taxon>
        <taxon>Spirochaetia</taxon>
        <taxon>Spirochaetales</taxon>
        <taxon>Candidatus Aphodenecus</taxon>
    </lineage>
</organism>
<dbReference type="Gene3D" id="1.10.260.40">
    <property type="entry name" value="lambda repressor-like DNA-binding domains"/>
    <property type="match status" value="1"/>
</dbReference>
<dbReference type="InterPro" id="IPR001387">
    <property type="entry name" value="Cro/C1-type_HTH"/>
</dbReference>